<organism evidence="2 3">
    <name type="scientific">Halomonas hydrothermalis</name>
    <dbReference type="NCBI Taxonomy" id="115561"/>
    <lineage>
        <taxon>Bacteria</taxon>
        <taxon>Pseudomonadati</taxon>
        <taxon>Pseudomonadota</taxon>
        <taxon>Gammaproteobacteria</taxon>
        <taxon>Oceanospirillales</taxon>
        <taxon>Halomonadaceae</taxon>
        <taxon>Halomonas</taxon>
    </lineage>
</organism>
<keyword evidence="3" id="KW-1185">Reference proteome</keyword>
<evidence type="ECO:0000259" key="1">
    <source>
        <dbReference type="Pfam" id="PF17761"/>
    </source>
</evidence>
<dbReference type="InterPro" id="IPR041527">
    <property type="entry name" value="YhcG_N"/>
</dbReference>
<accession>A0A6F8U8D0</accession>
<dbReference type="Pfam" id="PF17761">
    <property type="entry name" value="DUF1016_N"/>
    <property type="match status" value="1"/>
</dbReference>
<protein>
    <recommendedName>
        <fullName evidence="1">YhcG N-terminal domain-containing protein</fullName>
    </recommendedName>
</protein>
<evidence type="ECO:0000313" key="3">
    <source>
        <dbReference type="Proteomes" id="UP000502259"/>
    </source>
</evidence>
<evidence type="ECO:0000313" key="2">
    <source>
        <dbReference type="EMBL" id="BCB09798.1"/>
    </source>
</evidence>
<reference evidence="2 3" key="1">
    <citation type="submission" date="2020-03" db="EMBL/GenBank/DDBJ databases">
        <title>Complete Genome Sequence of Halomonas hydrothermalis Strain Slthf2, Halophilic Bacterium Isolated from Deep-Sea Hydrothermal-Vent Environments.</title>
        <authorList>
            <person name="Takeyama N."/>
            <person name="Huang M."/>
            <person name="Sato K."/>
            <person name="Galipon J."/>
            <person name="Arakawa K."/>
        </authorList>
    </citation>
    <scope>NUCLEOTIDE SEQUENCE [LARGE SCALE GENOMIC DNA]</scope>
    <source>
        <strain evidence="2 3">Slthf2</strain>
    </source>
</reference>
<proteinExistence type="predicted"/>
<name>A0A6F8U8D0_9GAMM</name>
<dbReference type="EMBL" id="AP022843">
    <property type="protein sequence ID" value="BCB09798.1"/>
    <property type="molecule type" value="Genomic_DNA"/>
</dbReference>
<dbReference type="Proteomes" id="UP000502259">
    <property type="component" value="Chromosome"/>
</dbReference>
<gene>
    <name evidence="2" type="ORF">HHSLTHF2_36880</name>
</gene>
<dbReference type="AlphaFoldDB" id="A0A6F8U8D0"/>
<dbReference type="PANTHER" id="PTHR30547:SF5">
    <property type="entry name" value="NUCLEASE YHCG-RELATED"/>
    <property type="match status" value="1"/>
</dbReference>
<sequence length="58" mass="6797">MNTAMVQSYWEIGRLIVEHEQQGNSRADYGKQQLQQLSQQLTERLGKGFDVTNLRNMR</sequence>
<feature type="domain" description="YhcG N-terminal" evidence="1">
    <location>
        <begin position="2"/>
        <end position="58"/>
    </location>
</feature>
<dbReference type="InterPro" id="IPR053148">
    <property type="entry name" value="PD-DEXK-like_domain"/>
</dbReference>
<dbReference type="PANTHER" id="PTHR30547">
    <property type="entry name" value="UNCHARACTERIZED PROTEIN YHCG-RELATED"/>
    <property type="match status" value="1"/>
</dbReference>